<organism evidence="1 2">
    <name type="scientific">Avena sativa</name>
    <name type="common">Oat</name>
    <dbReference type="NCBI Taxonomy" id="4498"/>
    <lineage>
        <taxon>Eukaryota</taxon>
        <taxon>Viridiplantae</taxon>
        <taxon>Streptophyta</taxon>
        <taxon>Embryophyta</taxon>
        <taxon>Tracheophyta</taxon>
        <taxon>Spermatophyta</taxon>
        <taxon>Magnoliopsida</taxon>
        <taxon>Liliopsida</taxon>
        <taxon>Poales</taxon>
        <taxon>Poaceae</taxon>
        <taxon>BOP clade</taxon>
        <taxon>Pooideae</taxon>
        <taxon>Poodae</taxon>
        <taxon>Poeae</taxon>
        <taxon>Poeae Chloroplast Group 1 (Aveneae type)</taxon>
        <taxon>Aveninae</taxon>
        <taxon>Avena</taxon>
    </lineage>
</organism>
<evidence type="ECO:0000313" key="2">
    <source>
        <dbReference type="Proteomes" id="UP001732700"/>
    </source>
</evidence>
<keyword evidence="2" id="KW-1185">Reference proteome</keyword>
<evidence type="ECO:0000313" key="1">
    <source>
        <dbReference type="EnsemblPlants" id="AVESA.00010b.r2.2CG0264900.1.CDS"/>
    </source>
</evidence>
<dbReference type="Proteomes" id="UP001732700">
    <property type="component" value="Chromosome 2C"/>
</dbReference>
<proteinExistence type="predicted"/>
<reference evidence="1" key="2">
    <citation type="submission" date="2025-09" db="UniProtKB">
        <authorList>
            <consortium name="EnsemblPlants"/>
        </authorList>
    </citation>
    <scope>IDENTIFICATION</scope>
</reference>
<name>A0ACD5UL43_AVESA</name>
<protein>
    <submittedName>
        <fullName evidence="1">Uncharacterized protein</fullName>
    </submittedName>
</protein>
<accession>A0ACD5UL43</accession>
<sequence length="367" mass="39442">MGKLVVLAVLASLLGAVSCELSLSLSIIYKLYGYTTPGLRPYPIRPPSSAPSATQLQVGYYAKNTTCPKAEEIVRNAVRNASPGIQAGLIRLFFHDCFIRGCDASVLLNLTSDGIPTERQGGPNLSLRGFEVIDAAKEALEALKECKGVVSCADILAFAARDASYILSDGYINYDVKAGRYDGFKSNASETFEELPPPFGDLSVTTAMFAAKGLDEKDTVVLSGAHSIGRSACSSFNTASIEPVLGNKLNQTCGIPVNGATTVPQDYKTPDELDVQYYRNVQSGAALFNSDASLMTSPRTKELVDFYAANSLLLGFIFGETQWYKDFGKAMVKMGDIEVKTSKEGQIREKCALVNPPPSPPPPPMPY</sequence>
<dbReference type="EnsemblPlants" id="AVESA.00010b.r2.2CG0264900.1">
    <property type="protein sequence ID" value="AVESA.00010b.r2.2CG0264900.1.CDS"/>
    <property type="gene ID" value="AVESA.00010b.r2.2CG0264900"/>
</dbReference>
<reference evidence="1" key="1">
    <citation type="submission" date="2021-05" db="EMBL/GenBank/DDBJ databases">
        <authorList>
            <person name="Scholz U."/>
            <person name="Mascher M."/>
            <person name="Fiebig A."/>
        </authorList>
    </citation>
    <scope>NUCLEOTIDE SEQUENCE [LARGE SCALE GENOMIC DNA]</scope>
</reference>